<reference evidence="3 4" key="1">
    <citation type="journal article" date="2024" name="Commun. Biol.">
        <title>Comparative genomic analysis of thermophilic fungi reveals convergent evolutionary adaptations and gene losses.</title>
        <authorList>
            <person name="Steindorff A.S."/>
            <person name="Aguilar-Pontes M.V."/>
            <person name="Robinson A.J."/>
            <person name="Andreopoulos B."/>
            <person name="LaButti K."/>
            <person name="Kuo A."/>
            <person name="Mondo S."/>
            <person name="Riley R."/>
            <person name="Otillar R."/>
            <person name="Haridas S."/>
            <person name="Lipzen A."/>
            <person name="Grimwood J."/>
            <person name="Schmutz J."/>
            <person name="Clum A."/>
            <person name="Reid I.D."/>
            <person name="Moisan M.C."/>
            <person name="Butler G."/>
            <person name="Nguyen T.T.M."/>
            <person name="Dewar K."/>
            <person name="Conant G."/>
            <person name="Drula E."/>
            <person name="Henrissat B."/>
            <person name="Hansel C."/>
            <person name="Singer S."/>
            <person name="Hutchinson M.I."/>
            <person name="de Vries R.P."/>
            <person name="Natvig D.O."/>
            <person name="Powell A.J."/>
            <person name="Tsang A."/>
            <person name="Grigoriev I.V."/>
        </authorList>
    </citation>
    <scope>NUCLEOTIDE SEQUENCE [LARGE SCALE GENOMIC DNA]</scope>
    <source>
        <strain evidence="3 4">ATCC 24622</strain>
    </source>
</reference>
<evidence type="ECO:0000313" key="3">
    <source>
        <dbReference type="EMBL" id="KAL1869696.1"/>
    </source>
</evidence>
<evidence type="ECO:0000256" key="1">
    <source>
        <dbReference type="SAM" id="Coils"/>
    </source>
</evidence>
<dbReference type="Proteomes" id="UP001586593">
    <property type="component" value="Unassembled WGS sequence"/>
</dbReference>
<feature type="transmembrane region" description="Helical" evidence="2">
    <location>
        <begin position="100"/>
        <end position="118"/>
    </location>
</feature>
<sequence length="411" mass="46520">MPGNEMSSIPLMILSISLFAYLITPRFALDRTEFVFADEVLCNREMLRSWPFIQPLFDGHAYLCDWVFEKPTASRQLDYSGLASGGGDAPQAYKRSGLDLVLSVLIRCGLLLSALHLLTYPVASFLYRHIAQCLASARDDIAPSFTAAFNEFTFVLCSLIRCAVLLLGSILRVTAVCMLLVCVLCWQALSRSHDRLVYPPRPKTIHGGRSVGTSMPPIWEASIWEGACFDKKAKCHKNELELAAAYEIAKKEVLAERARCKAEVERAETRSRVACKAMKKELEEAKAQMQTITAIKASRETIEDLRSRLQKSTMLRLEQEAAYALRVKGFDEQLHTIGEALARGDDGPLRDGVVSRRKFDALSRSLWITKRRAEDLDKRVDALEKRRTELQKQVNTLELKLEWSKYEVRRI</sequence>
<protein>
    <submittedName>
        <fullName evidence="3">Uncharacterized protein</fullName>
    </submittedName>
</protein>
<gene>
    <name evidence="3" type="ORF">VTK73DRAFT_3033</name>
</gene>
<feature type="coiled-coil region" evidence="1">
    <location>
        <begin position="366"/>
        <end position="400"/>
    </location>
</feature>
<evidence type="ECO:0000313" key="4">
    <source>
        <dbReference type="Proteomes" id="UP001586593"/>
    </source>
</evidence>
<comment type="caution">
    <text evidence="3">The sequence shown here is derived from an EMBL/GenBank/DDBJ whole genome shotgun (WGS) entry which is preliminary data.</text>
</comment>
<proteinExistence type="predicted"/>
<keyword evidence="2" id="KW-0472">Membrane</keyword>
<keyword evidence="2" id="KW-1133">Transmembrane helix</keyword>
<name>A0ABR3X1W5_9PEZI</name>
<feature type="coiled-coil region" evidence="1">
    <location>
        <begin position="250"/>
        <end position="295"/>
    </location>
</feature>
<feature type="transmembrane region" description="Helical" evidence="2">
    <location>
        <begin position="153"/>
        <end position="186"/>
    </location>
</feature>
<dbReference type="EMBL" id="JAZHXJ010000191">
    <property type="protein sequence ID" value="KAL1869696.1"/>
    <property type="molecule type" value="Genomic_DNA"/>
</dbReference>
<accession>A0ABR3X1W5</accession>
<keyword evidence="1" id="KW-0175">Coiled coil</keyword>
<feature type="transmembrane region" description="Helical" evidence="2">
    <location>
        <begin position="6"/>
        <end position="24"/>
    </location>
</feature>
<evidence type="ECO:0000256" key="2">
    <source>
        <dbReference type="SAM" id="Phobius"/>
    </source>
</evidence>
<keyword evidence="4" id="KW-1185">Reference proteome</keyword>
<keyword evidence="2" id="KW-0812">Transmembrane</keyword>
<organism evidence="3 4">
    <name type="scientific">Phialemonium thermophilum</name>
    <dbReference type="NCBI Taxonomy" id="223376"/>
    <lineage>
        <taxon>Eukaryota</taxon>
        <taxon>Fungi</taxon>
        <taxon>Dikarya</taxon>
        <taxon>Ascomycota</taxon>
        <taxon>Pezizomycotina</taxon>
        <taxon>Sordariomycetes</taxon>
        <taxon>Sordariomycetidae</taxon>
        <taxon>Cephalothecales</taxon>
        <taxon>Cephalothecaceae</taxon>
        <taxon>Phialemonium</taxon>
    </lineage>
</organism>